<protein>
    <submittedName>
        <fullName evidence="1">Uncharacterized protein</fullName>
    </submittedName>
</protein>
<dbReference type="AlphaFoldDB" id="A0A6G1CGR5"/>
<name>A0A6G1CGR5_9ORYZ</name>
<accession>A0A6G1CGR5</accession>
<dbReference type="Proteomes" id="UP000479710">
    <property type="component" value="Unassembled WGS sequence"/>
</dbReference>
<organism evidence="1 2">
    <name type="scientific">Oryza meyeriana var. granulata</name>
    <dbReference type="NCBI Taxonomy" id="110450"/>
    <lineage>
        <taxon>Eukaryota</taxon>
        <taxon>Viridiplantae</taxon>
        <taxon>Streptophyta</taxon>
        <taxon>Embryophyta</taxon>
        <taxon>Tracheophyta</taxon>
        <taxon>Spermatophyta</taxon>
        <taxon>Magnoliopsida</taxon>
        <taxon>Liliopsida</taxon>
        <taxon>Poales</taxon>
        <taxon>Poaceae</taxon>
        <taxon>BOP clade</taxon>
        <taxon>Oryzoideae</taxon>
        <taxon>Oryzeae</taxon>
        <taxon>Oryzinae</taxon>
        <taxon>Oryza</taxon>
        <taxon>Oryza meyeriana</taxon>
    </lineage>
</organism>
<dbReference type="EMBL" id="SPHZ02000009">
    <property type="protein sequence ID" value="KAF0899825.1"/>
    <property type="molecule type" value="Genomic_DNA"/>
</dbReference>
<comment type="caution">
    <text evidence="1">The sequence shown here is derived from an EMBL/GenBank/DDBJ whole genome shotgun (WGS) entry which is preliminary data.</text>
</comment>
<reference evidence="1 2" key="1">
    <citation type="submission" date="2019-11" db="EMBL/GenBank/DDBJ databases">
        <title>Whole genome sequence of Oryza granulata.</title>
        <authorList>
            <person name="Li W."/>
        </authorList>
    </citation>
    <scope>NUCLEOTIDE SEQUENCE [LARGE SCALE GENOMIC DNA]</scope>
    <source>
        <strain evidence="2">cv. Menghai</strain>
        <tissue evidence="1">Leaf</tissue>
    </source>
</reference>
<sequence length="116" mass="12170">MSPTGEEQVFDRCFDSKTPFPPFPICVPPPTRHPVVFSAVGAAVVPIVPSLLEGPCWTRWCSSSTALPVALVVPPNFVGCCRCLPSPHPSLSPFYVVMLVSGRVAHAGGGHCASVG</sequence>
<evidence type="ECO:0000313" key="1">
    <source>
        <dbReference type="EMBL" id="KAF0899825.1"/>
    </source>
</evidence>
<keyword evidence="2" id="KW-1185">Reference proteome</keyword>
<gene>
    <name evidence="1" type="ORF">E2562_024858</name>
</gene>
<evidence type="ECO:0000313" key="2">
    <source>
        <dbReference type="Proteomes" id="UP000479710"/>
    </source>
</evidence>
<proteinExistence type="predicted"/>